<dbReference type="InParanoid" id="A0A2T3B859"/>
<keyword evidence="3" id="KW-0498">Mitosis</keyword>
<keyword evidence="5" id="KW-0131">Cell cycle</keyword>
<evidence type="ECO:0000256" key="3">
    <source>
        <dbReference type="ARBA" id="ARBA00022776"/>
    </source>
</evidence>
<dbReference type="GeneID" id="36574487"/>
<dbReference type="GO" id="GO:0051301">
    <property type="term" value="P:cell division"/>
    <property type="evidence" value="ECO:0007669"/>
    <property type="project" value="UniProtKB-KW"/>
</dbReference>
<dbReference type="InterPro" id="IPR014786">
    <property type="entry name" value="ANAPC2_C"/>
</dbReference>
<evidence type="ECO:0000313" key="10">
    <source>
        <dbReference type="Proteomes" id="UP000241818"/>
    </source>
</evidence>
<dbReference type="SUPFAM" id="SSF46785">
    <property type="entry name" value="Winged helix' DNA-binding domain"/>
    <property type="match status" value="1"/>
</dbReference>
<feature type="region of interest" description="Disordered" evidence="7">
    <location>
        <begin position="303"/>
        <end position="330"/>
    </location>
</feature>
<dbReference type="PANTHER" id="PTHR45957:SF1">
    <property type="entry name" value="ANAPHASE-PROMOTING COMPLEX SUBUNIT 2"/>
    <property type="match status" value="1"/>
</dbReference>
<dbReference type="PANTHER" id="PTHR45957">
    <property type="entry name" value="ANAPHASE-PROMOTING COMPLEX SUBUNIT 2"/>
    <property type="match status" value="1"/>
</dbReference>
<evidence type="ECO:0000256" key="5">
    <source>
        <dbReference type="ARBA" id="ARBA00023306"/>
    </source>
</evidence>
<evidence type="ECO:0000259" key="8">
    <source>
        <dbReference type="PROSITE" id="PS50069"/>
    </source>
</evidence>
<dbReference type="GO" id="GO:0007091">
    <property type="term" value="P:metaphase/anaphase transition of mitotic cell cycle"/>
    <property type="evidence" value="ECO:0007669"/>
    <property type="project" value="TreeGrafter"/>
</dbReference>
<dbReference type="PROSITE" id="PS50069">
    <property type="entry name" value="CULLIN_2"/>
    <property type="match status" value="1"/>
</dbReference>
<dbReference type="InterPro" id="IPR016158">
    <property type="entry name" value="Cullin_homology"/>
</dbReference>
<organism evidence="9 10">
    <name type="scientific">Amorphotheca resinae ATCC 22711</name>
    <dbReference type="NCBI Taxonomy" id="857342"/>
    <lineage>
        <taxon>Eukaryota</taxon>
        <taxon>Fungi</taxon>
        <taxon>Dikarya</taxon>
        <taxon>Ascomycota</taxon>
        <taxon>Pezizomycotina</taxon>
        <taxon>Leotiomycetes</taxon>
        <taxon>Helotiales</taxon>
        <taxon>Amorphothecaceae</taxon>
        <taxon>Amorphotheca</taxon>
    </lineage>
</organism>
<dbReference type="InterPro" id="IPR044554">
    <property type="entry name" value="ANAPC2"/>
</dbReference>
<sequence>MSKEELNERKKRVFDWVFGQSKSQPRTTPAPRFIPPSQNSGGPLTNFTHDRNESNQHIDQVLWDRSWRTVTENLALPDYPSHLDPIQSWNPEMKTAGAGFSEALQDLLSPQTRLPRATYTEDIIAWYTSQVRHHFMRQVLPILPELQDEIAPQVLYKTITILETVHRLYLNRLSMILEDVTSMRHLSSPRIMRRFHRDLHAVISNLVTPKIAASLQTVLKWNVSTILGLPSERDQRKRQMFVPTAETRTTARVRDELLRMIESLRNVGLAGEKFQIMFAEIMNDLMTDYVLLGCEGIWSDPRAQKRRNGRRTPASTNDRQESILPRTAQHASPSKCVRELCEWIENRYAKLVVQVFQVLDGTEVKHAKGPLIQVEKWKEISIGHLASLRTNELFDIILKWPHSSAALDDLRTAITTPQRRLQLTNVFAQTLNERLLHPGASTLQILQTYISMISSFHALDHSKVLLDRVAYPLQLYLCSREDTVRIIITGLLSDAEDLQRNPVGSGGEKLVELASLLNEDEEQLGQKANDEELDWHDPDWLPDPVDAGPGYKRSKNADVIGTLIGVLGSQDVFIKEFQNIIAEHLLKNDGGFEREVKVLELLKARFGEAPLQSCEVMLKDIQDSGRVDTVIRRNQRLDPSDEEIRIANASFDPHEGVGLVPEGVLKPSLHAKILSRLFWPQLHDESYRVPDSIRKLQKRYEDGFRSLKASRKLTWLHALGQATVVLELTDRTITEEVHTWQATVIWAFQSDQPDDAPVRKSVQELTEKLEMEEALVRSALKFWASKLVLEEIEKDVFSVLETLNQEDRARSNAQVTASTAAVPDDTALVTNDGITPEKMQMYWQYIQGMLKNSSSQMPLQQIAMMLKMLIADGFPYSNEELQEFLGWKVAAGELEFVGGKYKLKK</sequence>
<dbReference type="EMBL" id="KZ679008">
    <property type="protein sequence ID" value="PSS23017.1"/>
    <property type="molecule type" value="Genomic_DNA"/>
</dbReference>
<keyword evidence="10" id="KW-1185">Reference proteome</keyword>
<keyword evidence="4" id="KW-0833">Ubl conjugation pathway</keyword>
<feature type="region of interest" description="Disordered" evidence="7">
    <location>
        <begin position="17"/>
        <end position="43"/>
    </location>
</feature>
<dbReference type="RefSeq" id="XP_024723063.1">
    <property type="nucleotide sequence ID" value="XM_024866406.1"/>
</dbReference>
<dbReference type="InterPro" id="IPR057975">
    <property type="entry name" value="TPR_ANAPC2"/>
</dbReference>
<reference evidence="9 10" key="1">
    <citation type="journal article" date="2018" name="New Phytol.">
        <title>Comparative genomics and transcriptomics depict ericoid mycorrhizal fungi as versatile saprotrophs and plant mutualists.</title>
        <authorList>
            <person name="Martino E."/>
            <person name="Morin E."/>
            <person name="Grelet G.A."/>
            <person name="Kuo A."/>
            <person name="Kohler A."/>
            <person name="Daghino S."/>
            <person name="Barry K.W."/>
            <person name="Cichocki N."/>
            <person name="Clum A."/>
            <person name="Dockter R.B."/>
            <person name="Hainaut M."/>
            <person name="Kuo R.C."/>
            <person name="LaButti K."/>
            <person name="Lindahl B.D."/>
            <person name="Lindquist E.A."/>
            <person name="Lipzen A."/>
            <person name="Khouja H.R."/>
            <person name="Magnuson J."/>
            <person name="Murat C."/>
            <person name="Ohm R.A."/>
            <person name="Singer S.W."/>
            <person name="Spatafora J.W."/>
            <person name="Wang M."/>
            <person name="Veneault-Fourrey C."/>
            <person name="Henrissat B."/>
            <person name="Grigoriev I.V."/>
            <person name="Martin F.M."/>
            <person name="Perotto S."/>
        </authorList>
    </citation>
    <scope>NUCLEOTIDE SEQUENCE [LARGE SCALE GENOMIC DNA]</scope>
    <source>
        <strain evidence="9 10">ATCC 22711</strain>
    </source>
</reference>
<evidence type="ECO:0000256" key="2">
    <source>
        <dbReference type="ARBA" id="ARBA00022618"/>
    </source>
</evidence>
<dbReference type="InterPro" id="IPR036317">
    <property type="entry name" value="Cullin_homology_sf"/>
</dbReference>
<evidence type="ECO:0000256" key="7">
    <source>
        <dbReference type="SAM" id="MobiDB-lite"/>
    </source>
</evidence>
<dbReference type="GO" id="GO:0006511">
    <property type="term" value="P:ubiquitin-dependent protein catabolic process"/>
    <property type="evidence" value="ECO:0007669"/>
    <property type="project" value="InterPro"/>
</dbReference>
<evidence type="ECO:0000256" key="4">
    <source>
        <dbReference type="ARBA" id="ARBA00022786"/>
    </source>
</evidence>
<dbReference type="AlphaFoldDB" id="A0A2T3B859"/>
<dbReference type="SMART" id="SM00182">
    <property type="entry name" value="CULLIN"/>
    <property type="match status" value="1"/>
</dbReference>
<dbReference type="OrthoDB" id="5581181at2759"/>
<accession>A0A2T3B859</accession>
<dbReference type="InterPro" id="IPR036388">
    <property type="entry name" value="WH-like_DNA-bd_sf"/>
</dbReference>
<keyword evidence="2" id="KW-0132">Cell division</keyword>
<comment type="similarity">
    <text evidence="6">Belongs to the cullin family.</text>
</comment>
<dbReference type="GO" id="GO:0031625">
    <property type="term" value="F:ubiquitin protein ligase binding"/>
    <property type="evidence" value="ECO:0007669"/>
    <property type="project" value="InterPro"/>
</dbReference>
<dbReference type="GO" id="GO:0005680">
    <property type="term" value="C:anaphase-promoting complex"/>
    <property type="evidence" value="ECO:0007669"/>
    <property type="project" value="TreeGrafter"/>
</dbReference>
<protein>
    <recommendedName>
        <fullName evidence="1">Anaphase-promoting complex subunit 2</fullName>
    </recommendedName>
</protein>
<dbReference type="Pfam" id="PF26557">
    <property type="entry name" value="Cullin_AB"/>
    <property type="match status" value="1"/>
</dbReference>
<dbReference type="Gene3D" id="3.30.230.130">
    <property type="entry name" value="Cullin, Chain C, Domain 2"/>
    <property type="match status" value="1"/>
</dbReference>
<dbReference type="Gene3D" id="1.10.10.10">
    <property type="entry name" value="Winged helix-like DNA-binding domain superfamily/Winged helix DNA-binding domain"/>
    <property type="match status" value="1"/>
</dbReference>
<dbReference type="InterPro" id="IPR059120">
    <property type="entry name" value="Cullin-like_AB"/>
</dbReference>
<dbReference type="Pfam" id="PF08672">
    <property type="entry name" value="ANAPC2"/>
    <property type="match status" value="1"/>
</dbReference>
<dbReference type="InterPro" id="IPR036390">
    <property type="entry name" value="WH_DNA-bd_sf"/>
</dbReference>
<dbReference type="GO" id="GO:0070979">
    <property type="term" value="P:protein K11-linked ubiquitination"/>
    <property type="evidence" value="ECO:0007669"/>
    <property type="project" value="TreeGrafter"/>
</dbReference>
<gene>
    <name evidence="9" type="ORF">M430DRAFT_33643</name>
</gene>
<dbReference type="Proteomes" id="UP000241818">
    <property type="component" value="Unassembled WGS sequence"/>
</dbReference>
<dbReference type="SUPFAM" id="SSF75632">
    <property type="entry name" value="Cullin homology domain"/>
    <property type="match status" value="1"/>
</dbReference>
<name>A0A2T3B859_AMORE</name>
<dbReference type="FunCoup" id="A0A2T3B859">
    <property type="interactions" value="596"/>
</dbReference>
<proteinExistence type="inferred from homology"/>
<evidence type="ECO:0000256" key="1">
    <source>
        <dbReference type="ARBA" id="ARBA00016068"/>
    </source>
</evidence>
<evidence type="ECO:0000313" key="9">
    <source>
        <dbReference type="EMBL" id="PSS23017.1"/>
    </source>
</evidence>
<dbReference type="STRING" id="857342.A0A2T3B859"/>
<evidence type="ECO:0000256" key="6">
    <source>
        <dbReference type="PROSITE-ProRule" id="PRU00330"/>
    </source>
</evidence>
<dbReference type="Gene3D" id="1.20.1310.10">
    <property type="entry name" value="Cullin Repeats"/>
    <property type="match status" value="1"/>
</dbReference>
<dbReference type="SMART" id="SM01013">
    <property type="entry name" value="APC2"/>
    <property type="match status" value="1"/>
</dbReference>
<dbReference type="Pfam" id="PF25773">
    <property type="entry name" value="TPR_ANAPC2"/>
    <property type="match status" value="1"/>
</dbReference>
<feature type="domain" description="Cullin family profile" evidence="8">
    <location>
        <begin position="528"/>
        <end position="784"/>
    </location>
</feature>